<feature type="compositionally biased region" description="Low complexity" evidence="2">
    <location>
        <begin position="868"/>
        <end position="886"/>
    </location>
</feature>
<dbReference type="OrthoDB" id="7464126at2759"/>
<keyword evidence="4" id="KW-1185">Reference proteome</keyword>
<feature type="compositionally biased region" description="Low complexity" evidence="2">
    <location>
        <begin position="1203"/>
        <end position="1213"/>
    </location>
</feature>
<evidence type="ECO:0000256" key="1">
    <source>
        <dbReference type="SAM" id="Coils"/>
    </source>
</evidence>
<feature type="coiled-coil region" evidence="1">
    <location>
        <begin position="814"/>
        <end position="841"/>
    </location>
</feature>
<feature type="region of interest" description="Disordered" evidence="2">
    <location>
        <begin position="1286"/>
        <end position="1336"/>
    </location>
</feature>
<feature type="region of interest" description="Disordered" evidence="2">
    <location>
        <begin position="868"/>
        <end position="903"/>
    </location>
</feature>
<comment type="caution">
    <text evidence="3">The sequence shown here is derived from an EMBL/GenBank/DDBJ whole genome shotgun (WGS) entry which is preliminary data.</text>
</comment>
<sequence length="1657" mass="181530">MGSRNLDVSRFEVTGVYTHPNARVDIVLVHGLNGEPKRTWTAKNGLYWPAELLPETLKDCPANVLVYGYNADVYSRGHDSTASDNFIFQHAQTLVTHLTAYRKSEGTSNHPIIWIAHSLGGILVKRTLLYSNDVRAADHEAFRAIYVSTYAIIFLGTPHTGAGLATWGRVLQAMSDAVVPKKIFESESILLKTLKRDNERLQEINNHFLDIYQRFRIHMVHENHKTDLKGSKALIVDADSASPQLPGVTYYGIEATHSGLCKFDGPNAPGYRTITMAIREWIAEAPQIIEVRWAVEAEDRAARARREIEERRMPFMAMRTGDAAHPATAADVTVAIIDAGTSPMPLLPATVSPKSSDTSTAKADPIFVHPERFRPNSYFVGRQKELEDLHLKLTDRAKRVEGTSAVVIHSLPGGGKTHLARQYVFKHRNDYPGGIYWVRAKSIAEMEQFYWKIAKYEALRDVVQKTLGDTAIFATAGARSQEDLCDPQNVVDIVRRWFASFDQWLLVFDGILFNTPGIERFIPDAKNTSIIYTSIQSGASGRYEFDNPQIMKLGMLTPDEGRDLLLTEMEKRKPWTQDDRTRALDLVKLMGCLPLMIHIAAQHLKATREPLSKYMRTYRTRTRAGDLSAYRAVWDELKSRGAFPSLNLMYILAFFDNRIPVGLLHLGIGALDNRTPVMTRDATHGSKSLNNSLRTLIAFALLQRSESDTISPTSSQSSSKRSYERNPDSVDILRIHTVVQLFFVDVLADEKQADFWLERAAGVFCHAFDEAEKLIRDVPKVGLLDDYRCFKIHGEKLLEHLNRVEKKSPLSHVLANAQAQIQNLLGSCEQAIRQLSQAAQKYIVTEMDLDNPSQDDLSMVSVFERASSVSDSESASPSSQLSANNSGITTRTGTGLDENNNAANVVNPNTYNYMDLDTAMNTATGPGSGIGAPIQGKEKGITYRPWMEHDGDGDNFGFVQSPVLNYSPMPRDDRGPYHFHVPYPPSNNPIPAPPTPDEMDDHDDAMTEMPTPHIRPAHGGGAFSLSDDYIASAASHRTVRKSYDRRYHDRAGAWRDRTISDPRISISREYATGSVFVPRNASSDTSSPGKARLTAESEAELFLNRIRASAAPSSPPLPPGQEAGLTSGAVAHGNDENSNNGRQPLPKVRSQSTGSFDVRPLLTIQQADQNKGIPITGKHGEAANASAPPPQTSSSSNVLKRLSPSSPSSWTSTMLKRFKENILPSRANTTGSKPASTPSQEQRQQQQQQQQQKQPQNAHPPDVSGQTLSPQENPNALASSIESLLNSQPGPLFQGSRTANSTPNQGYGPFPPPPPALYYTQPPPHPYPMPSQGDLPTTIHRWEEQIYHPGHQQISSNDLGYVAAGEDPMTLSYPFINPPNYSHRPFATQPPYPYYPPQPPMPLVSTQQGVPQLLPPAAPFADGYTSQPMTRDPSAQSQPGQVTAHPSTGVATVGNRSVPGFSPVVDDGPRHSYSLSAVNQPLPINIPRRSLNHRESQSSLVETEPSPHTANLFPDVHTSYRLYEERHVQGPSFAHSYRYSETRNMPHTQAYRLASGAGGAATHGSGSGSGSIGAAGSVRGVTGGVAMARSRSGSATNSGRGSRGSYPPSEGAPASEANAEPWTNKAMASGAAGHGNGNSNATGGNVQHNAQPMTLDG</sequence>
<feature type="region of interest" description="Disordered" evidence="2">
    <location>
        <begin position="1422"/>
        <end position="1466"/>
    </location>
</feature>
<feature type="region of interest" description="Disordered" evidence="2">
    <location>
        <begin position="1109"/>
        <end position="1274"/>
    </location>
</feature>
<keyword evidence="1" id="KW-0175">Coiled coil</keyword>
<dbReference type="PANTHER" id="PTHR48187:SF2">
    <property type="entry name" value="LD21810P"/>
    <property type="match status" value="1"/>
</dbReference>
<evidence type="ECO:0000313" key="3">
    <source>
        <dbReference type="EMBL" id="OAA59840.1"/>
    </source>
</evidence>
<protein>
    <recommendedName>
        <fullName evidence="5">And nb-arc domain containing protein</fullName>
    </recommendedName>
</protein>
<dbReference type="EMBL" id="AZHD01000010">
    <property type="protein sequence ID" value="OAA59840.1"/>
    <property type="molecule type" value="Genomic_DNA"/>
</dbReference>
<dbReference type="SUPFAM" id="SSF53474">
    <property type="entry name" value="alpha/beta-Hydrolases"/>
    <property type="match status" value="1"/>
</dbReference>
<dbReference type="Gene3D" id="3.40.50.300">
    <property type="entry name" value="P-loop containing nucleotide triphosphate hydrolases"/>
    <property type="match status" value="1"/>
</dbReference>
<feature type="compositionally biased region" description="Polar residues" evidence="2">
    <location>
        <begin position="1424"/>
        <end position="1450"/>
    </location>
</feature>
<feature type="compositionally biased region" description="Polar residues" evidence="2">
    <location>
        <begin position="1264"/>
        <end position="1274"/>
    </location>
</feature>
<feature type="compositionally biased region" description="Polar residues" evidence="2">
    <location>
        <begin position="1646"/>
        <end position="1657"/>
    </location>
</feature>
<dbReference type="Gene3D" id="3.40.50.1820">
    <property type="entry name" value="alpha/beta hydrolase"/>
    <property type="match status" value="1"/>
</dbReference>
<reference evidence="3 4" key="1">
    <citation type="journal article" date="2016" name="Genome Biol. Evol.">
        <title>Divergent and convergent evolution of fungal pathogenicity.</title>
        <authorList>
            <person name="Shang Y."/>
            <person name="Xiao G."/>
            <person name="Zheng P."/>
            <person name="Cen K."/>
            <person name="Zhan S."/>
            <person name="Wang C."/>
        </authorList>
    </citation>
    <scope>NUCLEOTIDE SEQUENCE [LARGE SCALE GENOMIC DNA]</scope>
    <source>
        <strain evidence="3 4">RCEF 264</strain>
    </source>
</reference>
<feature type="compositionally biased region" description="Low complexity" evidence="2">
    <location>
        <begin position="1182"/>
        <end position="1196"/>
    </location>
</feature>
<dbReference type="SUPFAM" id="SSF52540">
    <property type="entry name" value="P-loop containing nucleoside triphosphate hydrolases"/>
    <property type="match status" value="1"/>
</dbReference>
<dbReference type="Proteomes" id="UP000076874">
    <property type="component" value="Unassembled WGS sequence"/>
</dbReference>
<feature type="compositionally biased region" description="Pro residues" evidence="2">
    <location>
        <begin position="1309"/>
        <end position="1329"/>
    </location>
</feature>
<dbReference type="InterPro" id="IPR029058">
    <property type="entry name" value="AB_hydrolase_fold"/>
</dbReference>
<proteinExistence type="predicted"/>
<name>A0A167SQQ5_9HYPO</name>
<accession>A0A167SQQ5</accession>
<dbReference type="PANTHER" id="PTHR48187">
    <property type="entry name" value="LD21810P"/>
    <property type="match status" value="1"/>
</dbReference>
<dbReference type="InterPro" id="IPR027417">
    <property type="entry name" value="P-loop_NTPase"/>
</dbReference>
<feature type="compositionally biased region" description="Low complexity" evidence="2">
    <location>
        <begin position="1240"/>
        <end position="1256"/>
    </location>
</feature>
<feature type="compositionally biased region" description="Polar residues" evidence="2">
    <location>
        <begin position="1226"/>
        <end position="1239"/>
    </location>
</feature>
<evidence type="ECO:0000256" key="2">
    <source>
        <dbReference type="SAM" id="MobiDB-lite"/>
    </source>
</evidence>
<organism evidence="3 4">
    <name type="scientific">Niveomyces insectorum RCEF 264</name>
    <dbReference type="NCBI Taxonomy" id="1081102"/>
    <lineage>
        <taxon>Eukaryota</taxon>
        <taxon>Fungi</taxon>
        <taxon>Dikarya</taxon>
        <taxon>Ascomycota</taxon>
        <taxon>Pezizomycotina</taxon>
        <taxon>Sordariomycetes</taxon>
        <taxon>Hypocreomycetidae</taxon>
        <taxon>Hypocreales</taxon>
        <taxon>Cordycipitaceae</taxon>
        <taxon>Niveomyces</taxon>
    </lineage>
</organism>
<evidence type="ECO:0000313" key="4">
    <source>
        <dbReference type="Proteomes" id="UP000076874"/>
    </source>
</evidence>
<gene>
    <name evidence="3" type="ORF">SPI_06038</name>
</gene>
<feature type="region of interest" description="Disordered" evidence="2">
    <location>
        <begin position="1587"/>
        <end position="1657"/>
    </location>
</feature>
<feature type="compositionally biased region" description="Polar residues" evidence="2">
    <location>
        <begin position="1286"/>
        <end position="1305"/>
    </location>
</feature>
<evidence type="ECO:0008006" key="5">
    <source>
        <dbReference type="Google" id="ProtNLM"/>
    </source>
</evidence>